<dbReference type="PROSITE" id="PS51257">
    <property type="entry name" value="PROKAR_LIPOPROTEIN"/>
    <property type="match status" value="1"/>
</dbReference>
<dbReference type="EMBL" id="SHKP01000006">
    <property type="protein sequence ID" value="RZT97995.1"/>
    <property type="molecule type" value="Genomic_DNA"/>
</dbReference>
<feature type="signal peptide" evidence="1">
    <location>
        <begin position="1"/>
        <end position="24"/>
    </location>
</feature>
<comment type="caution">
    <text evidence="3">The sequence shown here is derived from an EMBL/GenBank/DDBJ whole genome shotgun (WGS) entry which is preliminary data.</text>
</comment>
<proteinExistence type="predicted"/>
<dbReference type="OrthoDB" id="5421820at2"/>
<evidence type="ECO:0000313" key="4">
    <source>
        <dbReference type="Proteomes" id="UP000293671"/>
    </source>
</evidence>
<dbReference type="InterPro" id="IPR004864">
    <property type="entry name" value="LEA_2"/>
</dbReference>
<dbReference type="AlphaFoldDB" id="A0A4V2FTF6"/>
<organism evidence="3 4">
    <name type="scientific">Rivibacter subsaxonicus</name>
    <dbReference type="NCBI Taxonomy" id="457575"/>
    <lineage>
        <taxon>Bacteria</taxon>
        <taxon>Pseudomonadati</taxon>
        <taxon>Pseudomonadota</taxon>
        <taxon>Betaproteobacteria</taxon>
        <taxon>Burkholderiales</taxon>
        <taxon>Rivibacter</taxon>
    </lineage>
</organism>
<feature type="chain" id="PRO_5020518746" evidence="1">
    <location>
        <begin position="25"/>
        <end position="160"/>
    </location>
</feature>
<accession>A0A4V2FTF6</accession>
<dbReference type="GO" id="GO:0009269">
    <property type="term" value="P:response to desiccation"/>
    <property type="evidence" value="ECO:0007669"/>
    <property type="project" value="InterPro"/>
</dbReference>
<dbReference type="RefSeq" id="WP_130432342.1">
    <property type="nucleotide sequence ID" value="NZ_SHKP01000006.1"/>
</dbReference>
<sequence length="160" mass="16938">MATRRRALAALATVTVATLLGACASMPGREPVQVSVVGIEPLAGEGMELRFNVKLRVQNPNDAPIDFDGLFVELDVQGRSFATGVSDAKGTIPRFGETVLVVPVSVSALRAVRQIIGVATGGQMPQKIDYELRGKIGGPLFNSVRFEHRGELALPGEGAR</sequence>
<name>A0A4V2FTF6_9BURK</name>
<gene>
    <name evidence="3" type="ORF">EV670_2396</name>
</gene>
<keyword evidence="1" id="KW-0732">Signal</keyword>
<dbReference type="SUPFAM" id="SSF117070">
    <property type="entry name" value="LEA14-like"/>
    <property type="match status" value="1"/>
</dbReference>
<evidence type="ECO:0000256" key="1">
    <source>
        <dbReference type="SAM" id="SignalP"/>
    </source>
</evidence>
<dbReference type="SMART" id="SM00769">
    <property type="entry name" value="WHy"/>
    <property type="match status" value="1"/>
</dbReference>
<dbReference type="InterPro" id="IPR013990">
    <property type="entry name" value="WHy-dom"/>
</dbReference>
<dbReference type="Pfam" id="PF03168">
    <property type="entry name" value="LEA_2"/>
    <property type="match status" value="1"/>
</dbReference>
<evidence type="ECO:0000313" key="3">
    <source>
        <dbReference type="EMBL" id="RZT97995.1"/>
    </source>
</evidence>
<evidence type="ECO:0000259" key="2">
    <source>
        <dbReference type="SMART" id="SM00769"/>
    </source>
</evidence>
<dbReference type="Proteomes" id="UP000293671">
    <property type="component" value="Unassembled WGS sequence"/>
</dbReference>
<feature type="domain" description="Water stress and hypersensitive response" evidence="2">
    <location>
        <begin position="34"/>
        <end position="155"/>
    </location>
</feature>
<keyword evidence="4" id="KW-1185">Reference proteome</keyword>
<protein>
    <submittedName>
        <fullName evidence="3">LEA14-like dessication related protein</fullName>
    </submittedName>
</protein>
<reference evidence="3 4" key="1">
    <citation type="submission" date="2019-02" db="EMBL/GenBank/DDBJ databases">
        <title>Genomic Encyclopedia of Type Strains, Phase IV (KMG-IV): sequencing the most valuable type-strain genomes for metagenomic binning, comparative biology and taxonomic classification.</title>
        <authorList>
            <person name="Goeker M."/>
        </authorList>
    </citation>
    <scope>NUCLEOTIDE SEQUENCE [LARGE SCALE GENOMIC DNA]</scope>
    <source>
        <strain evidence="3 4">DSM 19570</strain>
    </source>
</reference>
<dbReference type="Gene3D" id="2.60.40.1820">
    <property type="match status" value="1"/>
</dbReference>